<evidence type="ECO:0000313" key="3">
    <source>
        <dbReference type="Proteomes" id="UP001057381"/>
    </source>
</evidence>
<proteinExistence type="predicted"/>
<dbReference type="Proteomes" id="UP001057381">
    <property type="component" value="Chromosome"/>
</dbReference>
<feature type="transmembrane region" description="Helical" evidence="1">
    <location>
        <begin position="97"/>
        <end position="119"/>
    </location>
</feature>
<dbReference type="KEGG" id="mequ:KFV11_02330"/>
<dbReference type="EMBL" id="CP073809">
    <property type="protein sequence ID" value="UTH14219.1"/>
    <property type="molecule type" value="Genomic_DNA"/>
</dbReference>
<dbReference type="RefSeq" id="WP_254250254.1">
    <property type="nucleotide sequence ID" value="NZ_CP073809.1"/>
</dbReference>
<name>A0A9Q9F3L1_9STAP</name>
<dbReference type="PANTHER" id="PTHR34980">
    <property type="entry name" value="INNER MEMBRANE PROTEIN-RELATED-RELATED"/>
    <property type="match status" value="1"/>
</dbReference>
<protein>
    <submittedName>
        <fullName evidence="2">DUF805 domain-containing protein</fullName>
    </submittedName>
</protein>
<keyword evidence="1" id="KW-1133">Transmembrane helix</keyword>
<evidence type="ECO:0000256" key="1">
    <source>
        <dbReference type="SAM" id="Phobius"/>
    </source>
</evidence>
<sequence length="171" mass="18870">MLEREMSFKDAYLNFWRKAFVMKGRARRKEYWFPVLVHIALSIVLSLLAGFIDSSMGRNTEDLGSVSQVVQGLTGLILLVPNFTVGARRLQDININGWVNLVPIIVSLVGLGAIIFSVLQEAANPAGVVTTSLLVLAVLLVMSLVFIIMFALDGTRGANKYGEDPKNRVKY</sequence>
<dbReference type="Pfam" id="PF05656">
    <property type="entry name" value="DUF805"/>
    <property type="match status" value="1"/>
</dbReference>
<feature type="transmembrane region" description="Helical" evidence="1">
    <location>
        <begin position="131"/>
        <end position="152"/>
    </location>
</feature>
<reference evidence="2" key="1">
    <citation type="submission" date="2021-04" db="EMBL/GenBank/DDBJ databases">
        <title>Complete Genome Sequences of Macrococcus spp. from dog and cattle.</title>
        <authorList>
            <person name="Schwendener S."/>
            <person name="Perreten V."/>
        </authorList>
    </citation>
    <scope>NUCLEOTIDE SEQUENCE</scope>
    <source>
        <strain evidence="2">Epi0143-OL</strain>
    </source>
</reference>
<dbReference type="GO" id="GO:0005886">
    <property type="term" value="C:plasma membrane"/>
    <property type="evidence" value="ECO:0007669"/>
    <property type="project" value="TreeGrafter"/>
</dbReference>
<keyword evidence="1" id="KW-0472">Membrane</keyword>
<dbReference type="InterPro" id="IPR008523">
    <property type="entry name" value="DUF805"/>
</dbReference>
<organism evidence="2 3">
    <name type="scientific">Macrococcus equipercicus</name>
    <dbReference type="NCBI Taxonomy" id="69967"/>
    <lineage>
        <taxon>Bacteria</taxon>
        <taxon>Bacillati</taxon>
        <taxon>Bacillota</taxon>
        <taxon>Bacilli</taxon>
        <taxon>Bacillales</taxon>
        <taxon>Staphylococcaceae</taxon>
        <taxon>Macrococcus</taxon>
    </lineage>
</organism>
<dbReference type="PANTHER" id="PTHR34980:SF2">
    <property type="entry name" value="INNER MEMBRANE PROTEIN YHAH-RELATED"/>
    <property type="match status" value="1"/>
</dbReference>
<feature type="transmembrane region" description="Helical" evidence="1">
    <location>
        <begin position="64"/>
        <end position="85"/>
    </location>
</feature>
<keyword evidence="1" id="KW-0812">Transmembrane</keyword>
<gene>
    <name evidence="2" type="ORF">KFV11_02330</name>
</gene>
<dbReference type="AlphaFoldDB" id="A0A9Q9F3L1"/>
<accession>A0A9Q9F3L1</accession>
<feature type="transmembrane region" description="Helical" evidence="1">
    <location>
        <begin position="31"/>
        <end position="52"/>
    </location>
</feature>
<evidence type="ECO:0000313" key="2">
    <source>
        <dbReference type="EMBL" id="UTH14219.1"/>
    </source>
</evidence>